<feature type="region of interest" description="Disordered" evidence="1">
    <location>
        <begin position="45"/>
        <end position="114"/>
    </location>
</feature>
<evidence type="ECO:0000313" key="3">
    <source>
        <dbReference type="EMBL" id="CAD9102185.1"/>
    </source>
</evidence>
<protein>
    <recommendedName>
        <fullName evidence="2">Prokaryotic-type class I peptide chain release factors domain-containing protein</fullName>
    </recommendedName>
</protein>
<dbReference type="Gene3D" id="3.30.160.20">
    <property type="match status" value="1"/>
</dbReference>
<dbReference type="Pfam" id="PF00472">
    <property type="entry name" value="RF-1"/>
    <property type="match status" value="1"/>
</dbReference>
<organism evidence="3">
    <name type="scientific">Neobodo designis</name>
    <name type="common">Flagellated protozoan</name>
    <name type="synonym">Bodo designis</name>
    <dbReference type="NCBI Taxonomy" id="312471"/>
    <lineage>
        <taxon>Eukaryota</taxon>
        <taxon>Discoba</taxon>
        <taxon>Euglenozoa</taxon>
        <taxon>Kinetoplastea</taxon>
        <taxon>Metakinetoplastina</taxon>
        <taxon>Neobodonida</taxon>
        <taxon>Neobodo</taxon>
    </lineage>
</organism>
<feature type="compositionally biased region" description="Basic and acidic residues" evidence="1">
    <location>
        <begin position="76"/>
        <end position="96"/>
    </location>
</feature>
<dbReference type="InterPro" id="IPR052104">
    <property type="entry name" value="Mito_Release_Factor_mL62"/>
</dbReference>
<dbReference type="InterPro" id="IPR000352">
    <property type="entry name" value="Pep_chain_release_fac_I"/>
</dbReference>
<dbReference type="PANTHER" id="PTHR11075:SF54">
    <property type="entry name" value="LARGE RIBOSOMAL SUBUNIT PROTEIN ML62"/>
    <property type="match status" value="1"/>
</dbReference>
<gene>
    <name evidence="3" type="ORF">NDES1114_LOCUS7831</name>
</gene>
<dbReference type="GO" id="GO:0070126">
    <property type="term" value="P:mitochondrial translational termination"/>
    <property type="evidence" value="ECO:0007669"/>
    <property type="project" value="TreeGrafter"/>
</dbReference>
<feature type="domain" description="Prokaryotic-type class I peptide chain release factors" evidence="2">
    <location>
        <begin position="131"/>
        <end position="256"/>
    </location>
</feature>
<proteinExistence type="predicted"/>
<dbReference type="EMBL" id="HBGF01011720">
    <property type="protein sequence ID" value="CAD9102185.1"/>
    <property type="molecule type" value="Transcribed_RNA"/>
</dbReference>
<dbReference type="SUPFAM" id="SSF110916">
    <property type="entry name" value="Peptidyl-tRNA hydrolase domain-like"/>
    <property type="match status" value="1"/>
</dbReference>
<name>A0A7S1LEY5_NEODS</name>
<evidence type="ECO:0000259" key="2">
    <source>
        <dbReference type="Pfam" id="PF00472"/>
    </source>
</evidence>
<sequence length="270" mass="29783">MRAAFRFASRRAPLAARPGWEAVTDAALLAPPAPVAAMRWGTRLPSDPSRHVTGNLHEPSTSDRVQTHGTAPPLGKSEDGVASERDAVEAESRAMLDGDDISAPERKPVPGVVPLEAATPGSYRLPRDYPLPEQCLVWTYSKGSGPGGQAVNTSANKATLKVPIDRIAAYCTDIEMDILDNLREEAKTYLTDNDEIIVYSHEHRSLERNKRTCLKQVSDLLYAASYVPIPEERHDPAPMKPTEKQLIKKRIKTFRAKEARAARQQAKKGW</sequence>
<evidence type="ECO:0000256" key="1">
    <source>
        <dbReference type="SAM" id="MobiDB-lite"/>
    </source>
</evidence>
<dbReference type="GO" id="GO:0004045">
    <property type="term" value="F:peptidyl-tRNA hydrolase activity"/>
    <property type="evidence" value="ECO:0007669"/>
    <property type="project" value="TreeGrafter"/>
</dbReference>
<feature type="compositionally biased region" description="Polar residues" evidence="1">
    <location>
        <begin position="58"/>
        <end position="69"/>
    </location>
</feature>
<dbReference type="AlphaFoldDB" id="A0A7S1LEY5"/>
<accession>A0A7S1LEY5</accession>
<reference evidence="3" key="1">
    <citation type="submission" date="2021-01" db="EMBL/GenBank/DDBJ databases">
        <authorList>
            <person name="Corre E."/>
            <person name="Pelletier E."/>
            <person name="Niang G."/>
            <person name="Scheremetjew M."/>
            <person name="Finn R."/>
            <person name="Kale V."/>
            <person name="Holt S."/>
            <person name="Cochrane G."/>
            <person name="Meng A."/>
            <person name="Brown T."/>
            <person name="Cohen L."/>
        </authorList>
    </citation>
    <scope>NUCLEOTIDE SEQUENCE</scope>
    <source>
        <strain evidence="3">CCAP 1951/1</strain>
    </source>
</reference>
<dbReference type="GO" id="GO:0016150">
    <property type="term" value="F:translation release factor activity, codon nonspecific"/>
    <property type="evidence" value="ECO:0007669"/>
    <property type="project" value="TreeGrafter"/>
</dbReference>
<dbReference type="PANTHER" id="PTHR11075">
    <property type="entry name" value="PEPTIDE CHAIN RELEASE FACTOR"/>
    <property type="match status" value="1"/>
</dbReference>
<dbReference type="GO" id="GO:0005762">
    <property type="term" value="C:mitochondrial large ribosomal subunit"/>
    <property type="evidence" value="ECO:0007669"/>
    <property type="project" value="TreeGrafter"/>
</dbReference>